<accession>A0ABP8Z9Q8</accession>
<name>A0ABP8Z9Q8_9ACTN</name>
<reference evidence="6" key="1">
    <citation type="journal article" date="2019" name="Int. J. Syst. Evol. Microbiol.">
        <title>The Global Catalogue of Microorganisms (GCM) 10K type strain sequencing project: providing services to taxonomists for standard genome sequencing and annotation.</title>
        <authorList>
            <consortium name="The Broad Institute Genomics Platform"/>
            <consortium name="The Broad Institute Genome Sequencing Center for Infectious Disease"/>
            <person name="Wu L."/>
            <person name="Ma J."/>
        </authorList>
    </citation>
    <scope>NUCLEOTIDE SEQUENCE [LARGE SCALE GENOMIC DNA]</scope>
    <source>
        <strain evidence="6">JCM 18532</strain>
    </source>
</reference>
<dbReference type="Pfam" id="PF08240">
    <property type="entry name" value="ADH_N"/>
    <property type="match status" value="1"/>
</dbReference>
<dbReference type="InterPro" id="IPR013149">
    <property type="entry name" value="ADH-like_C"/>
</dbReference>
<gene>
    <name evidence="5" type="ORF">GCM10023350_39510</name>
</gene>
<feature type="domain" description="Alcohol dehydrogenase-like N-terminal" evidence="4">
    <location>
        <begin position="23"/>
        <end position="121"/>
    </location>
</feature>
<protein>
    <submittedName>
        <fullName evidence="5">2,3-butanediol dehydrogenase</fullName>
    </submittedName>
</protein>
<dbReference type="PANTHER" id="PTHR43401">
    <property type="entry name" value="L-THREONINE 3-DEHYDROGENASE"/>
    <property type="match status" value="1"/>
</dbReference>
<dbReference type="EMBL" id="BAABKN010000025">
    <property type="protein sequence ID" value="GAA4750415.1"/>
    <property type="molecule type" value="Genomic_DNA"/>
</dbReference>
<keyword evidence="2" id="KW-0560">Oxidoreductase</keyword>
<proteinExistence type="predicted"/>
<evidence type="ECO:0000313" key="6">
    <source>
        <dbReference type="Proteomes" id="UP001499882"/>
    </source>
</evidence>
<feature type="domain" description="Alcohol dehydrogenase-like C-terminal" evidence="3">
    <location>
        <begin position="161"/>
        <end position="274"/>
    </location>
</feature>
<evidence type="ECO:0000256" key="2">
    <source>
        <dbReference type="ARBA" id="ARBA00023002"/>
    </source>
</evidence>
<dbReference type="PANTHER" id="PTHR43401:SF2">
    <property type="entry name" value="L-THREONINE 3-DEHYDROGENASE"/>
    <property type="match status" value="1"/>
</dbReference>
<dbReference type="Proteomes" id="UP001499882">
    <property type="component" value="Unassembled WGS sequence"/>
</dbReference>
<dbReference type="InterPro" id="IPR011032">
    <property type="entry name" value="GroES-like_sf"/>
</dbReference>
<dbReference type="InterPro" id="IPR050129">
    <property type="entry name" value="Zn_alcohol_dh"/>
</dbReference>
<dbReference type="InterPro" id="IPR013154">
    <property type="entry name" value="ADH-like_N"/>
</dbReference>
<comment type="cofactor">
    <cofactor evidence="1">
        <name>Zn(2+)</name>
        <dbReference type="ChEBI" id="CHEBI:29105"/>
    </cofactor>
</comment>
<comment type="caution">
    <text evidence="5">The sequence shown here is derived from an EMBL/GenBank/DDBJ whole genome shotgun (WGS) entry which is preliminary data.</text>
</comment>
<sequence>MRALVFTAAGEVELREVLEPVAGDGEILVDVAVAGVCGSDVHGVLSPGFRVPPLILGHELAGTVDGRRVAVNPLLTCGTCPTCTAGATFLCPERQLIGVHRPGGLAPRIVVPADSLVSLPDTMDWRTASAIEPTANVVHALRIAERDLTGDCRVAVLGAGAIGLLTLQLLRRRGVADVTVVDVAESRRAQAIQLGATGTELQGVYDVTIDAAGTSTTRAAALARLRPGGLSIWIGLADQVPGFDAADLVRQGKRIAGCFAYDRHDFRAAADEVSDLDLSWIDILPLGRAADEFGDLLAHRSDRLKVVFHTDHLVEDNDG</sequence>
<organism evidence="5 6">
    <name type="scientific">Nocardioides endophyticus</name>
    <dbReference type="NCBI Taxonomy" id="1353775"/>
    <lineage>
        <taxon>Bacteria</taxon>
        <taxon>Bacillati</taxon>
        <taxon>Actinomycetota</taxon>
        <taxon>Actinomycetes</taxon>
        <taxon>Propionibacteriales</taxon>
        <taxon>Nocardioidaceae</taxon>
        <taxon>Nocardioides</taxon>
    </lineage>
</organism>
<dbReference type="SUPFAM" id="SSF51735">
    <property type="entry name" value="NAD(P)-binding Rossmann-fold domains"/>
    <property type="match status" value="1"/>
</dbReference>
<evidence type="ECO:0000259" key="3">
    <source>
        <dbReference type="Pfam" id="PF00107"/>
    </source>
</evidence>
<evidence type="ECO:0000313" key="5">
    <source>
        <dbReference type="EMBL" id="GAA4750415.1"/>
    </source>
</evidence>
<dbReference type="Gene3D" id="3.40.50.720">
    <property type="entry name" value="NAD(P)-binding Rossmann-like Domain"/>
    <property type="match status" value="1"/>
</dbReference>
<evidence type="ECO:0000259" key="4">
    <source>
        <dbReference type="Pfam" id="PF08240"/>
    </source>
</evidence>
<keyword evidence="6" id="KW-1185">Reference proteome</keyword>
<dbReference type="InterPro" id="IPR036291">
    <property type="entry name" value="NAD(P)-bd_dom_sf"/>
</dbReference>
<dbReference type="SUPFAM" id="SSF50129">
    <property type="entry name" value="GroES-like"/>
    <property type="match status" value="1"/>
</dbReference>
<dbReference type="RefSeq" id="WP_345528682.1">
    <property type="nucleotide sequence ID" value="NZ_BAABKN010000025.1"/>
</dbReference>
<dbReference type="Gene3D" id="3.90.180.10">
    <property type="entry name" value="Medium-chain alcohol dehydrogenases, catalytic domain"/>
    <property type="match status" value="1"/>
</dbReference>
<dbReference type="Pfam" id="PF00107">
    <property type="entry name" value="ADH_zinc_N"/>
    <property type="match status" value="1"/>
</dbReference>
<evidence type="ECO:0000256" key="1">
    <source>
        <dbReference type="ARBA" id="ARBA00001947"/>
    </source>
</evidence>